<proteinExistence type="inferred from homology"/>
<keyword evidence="5" id="KW-1185">Reference proteome</keyword>
<dbReference type="EMBL" id="LT629758">
    <property type="protein sequence ID" value="SDT79206.1"/>
    <property type="molecule type" value="Genomic_DNA"/>
</dbReference>
<feature type="compositionally biased region" description="Low complexity" evidence="2">
    <location>
        <begin position="305"/>
        <end position="324"/>
    </location>
</feature>
<dbReference type="GO" id="GO:0016740">
    <property type="term" value="F:transferase activity"/>
    <property type="evidence" value="ECO:0007669"/>
    <property type="project" value="UniProtKB-KW"/>
</dbReference>
<feature type="domain" description="Glycosyltransferase 2-like" evidence="3">
    <location>
        <begin position="58"/>
        <end position="120"/>
    </location>
</feature>
<dbReference type="InterPro" id="IPR001173">
    <property type="entry name" value="Glyco_trans_2-like"/>
</dbReference>
<name>A0A1H2DAC2_9ACTN</name>
<feature type="region of interest" description="Disordered" evidence="2">
    <location>
        <begin position="305"/>
        <end position="373"/>
    </location>
</feature>
<evidence type="ECO:0000256" key="2">
    <source>
        <dbReference type="SAM" id="MobiDB-lite"/>
    </source>
</evidence>
<feature type="compositionally biased region" description="Gly residues" evidence="2">
    <location>
        <begin position="358"/>
        <end position="367"/>
    </location>
</feature>
<evidence type="ECO:0000313" key="5">
    <source>
        <dbReference type="Proteomes" id="UP000198688"/>
    </source>
</evidence>
<reference evidence="4 5" key="1">
    <citation type="submission" date="2016-10" db="EMBL/GenBank/DDBJ databases">
        <authorList>
            <person name="de Groot N.N."/>
        </authorList>
    </citation>
    <scope>NUCLEOTIDE SEQUENCE [LARGE SCALE GENOMIC DNA]</scope>
    <source>
        <strain evidence="4 5">DSM 43941</strain>
    </source>
</reference>
<sequence>MPAPHRPGERPQSPSVSVVIPVAPGPDEHLPVLVAALPPVHEVIVVVGPGEDVVRVLPRDARVIRQTRTGHGNALACGVAVATGEVIVTLPGDGSGDPADLSRLVEALRVDADVAEAIRPAGRLGLVLLWFMNVLLGCRPGGSTTGYRAFWRRHTGRIGLPRVAGIEPARGDGSDGEPLVAVRTRAAGLRVAEVPVSGRPRTDLVAGWRAVTGEWWARRRDRRVPTAESFLVMTGGPVRPIPAPIVTGPGATVPRGREQRFSDFRSSGAPINIPRGAAAERQIFEQALPRWPAPNRATEARLAPLNSSGLNSRGGLNNSGIGISQPAGAVYNRRRWRDDHDVTRPRTQGRPNLRVINGEGGDSGGGRGHLRSV</sequence>
<dbReference type="InterPro" id="IPR029044">
    <property type="entry name" value="Nucleotide-diphossugar_trans"/>
</dbReference>
<organism evidence="4 5">
    <name type="scientific">Actinoplanes derwentensis</name>
    <dbReference type="NCBI Taxonomy" id="113562"/>
    <lineage>
        <taxon>Bacteria</taxon>
        <taxon>Bacillati</taxon>
        <taxon>Actinomycetota</taxon>
        <taxon>Actinomycetes</taxon>
        <taxon>Micromonosporales</taxon>
        <taxon>Micromonosporaceae</taxon>
        <taxon>Actinoplanes</taxon>
    </lineage>
</organism>
<dbReference type="Pfam" id="PF00535">
    <property type="entry name" value="Glycos_transf_2"/>
    <property type="match status" value="1"/>
</dbReference>
<dbReference type="SUPFAM" id="SSF53448">
    <property type="entry name" value="Nucleotide-diphospho-sugar transferases"/>
    <property type="match status" value="1"/>
</dbReference>
<dbReference type="PANTHER" id="PTHR48090">
    <property type="entry name" value="UNDECAPRENYL-PHOSPHATE 4-DEOXY-4-FORMAMIDO-L-ARABINOSE TRANSFERASE-RELATED"/>
    <property type="match status" value="1"/>
</dbReference>
<protein>
    <submittedName>
        <fullName evidence="4">Glycosyl transferase family 2</fullName>
    </submittedName>
</protein>
<dbReference type="Proteomes" id="UP000198688">
    <property type="component" value="Chromosome I"/>
</dbReference>
<dbReference type="AlphaFoldDB" id="A0A1H2DAC2"/>
<gene>
    <name evidence="4" type="ORF">SAMN04489716_8689</name>
</gene>
<keyword evidence="4" id="KW-0808">Transferase</keyword>
<evidence type="ECO:0000313" key="4">
    <source>
        <dbReference type="EMBL" id="SDT79206.1"/>
    </source>
</evidence>
<dbReference type="Gene3D" id="3.90.550.10">
    <property type="entry name" value="Spore Coat Polysaccharide Biosynthesis Protein SpsA, Chain A"/>
    <property type="match status" value="1"/>
</dbReference>
<evidence type="ECO:0000259" key="3">
    <source>
        <dbReference type="Pfam" id="PF00535"/>
    </source>
</evidence>
<dbReference type="InterPro" id="IPR050256">
    <property type="entry name" value="Glycosyltransferase_2"/>
</dbReference>
<evidence type="ECO:0000256" key="1">
    <source>
        <dbReference type="ARBA" id="ARBA00006739"/>
    </source>
</evidence>
<dbReference type="PANTHER" id="PTHR48090:SF7">
    <property type="entry name" value="RFBJ PROTEIN"/>
    <property type="match status" value="1"/>
</dbReference>
<accession>A0A1H2DAC2</accession>
<comment type="similarity">
    <text evidence="1">Belongs to the glycosyltransferase 2 family.</text>
</comment>
<dbReference type="STRING" id="113562.SAMN04489716_8689"/>